<keyword evidence="2 6" id="KW-0689">Ribosomal protein</keyword>
<dbReference type="InterPro" id="IPR002132">
    <property type="entry name" value="Ribosomal_uL5"/>
</dbReference>
<evidence type="ECO:0000259" key="8">
    <source>
        <dbReference type="Pfam" id="PF00673"/>
    </source>
</evidence>
<feature type="domain" description="Large ribosomal subunit protein uL5 C-terminal" evidence="8">
    <location>
        <begin position="74"/>
        <end position="149"/>
    </location>
</feature>
<dbReference type="AlphaFoldDB" id="A0A7J7IK65"/>
<proteinExistence type="inferred from homology"/>
<gene>
    <name evidence="9" type="primary">RPL11</name>
    <name evidence="9" type="ORF">F1559_001509</name>
</gene>
<comment type="caution">
    <text evidence="9">The sequence shown here is derived from an EMBL/GenBank/DDBJ whole genome shotgun (WGS) entry which is preliminary data.</text>
</comment>
<evidence type="ECO:0000256" key="4">
    <source>
        <dbReference type="ARBA" id="ARBA00035210"/>
    </source>
</evidence>
<evidence type="ECO:0000313" key="10">
    <source>
        <dbReference type="Proteomes" id="UP000530660"/>
    </source>
</evidence>
<dbReference type="InterPro" id="IPR022803">
    <property type="entry name" value="Ribosomal_uL5_dom_sf"/>
</dbReference>
<sequence length="182" mass="20719">MKNLKKLENPMRELRVDKLVVNCCVGSSGDPLTKACRVLQQLTATEENPDGQAVVTSRARLTIRQFGIRRGERIAAHVTIRGQKALDLLERGLRVREYELHESNFSNTGCFGFGIQEHIDLGLKYDPATGIFGMDFFVVLKRRGARVARRRRCRSKVGPLQRVSKEDAIRFFQTQYDGIVLR</sequence>
<comment type="similarity">
    <text evidence="1 6">Belongs to the universal ribosomal protein uL5 family.</text>
</comment>
<dbReference type="Gene3D" id="3.30.1440.10">
    <property type="match status" value="1"/>
</dbReference>
<dbReference type="InterPro" id="IPR057266">
    <property type="entry name" value="Ribosomal_uL5_euk/arc-type"/>
</dbReference>
<dbReference type="Pfam" id="PF00673">
    <property type="entry name" value="Ribosomal_L5_C"/>
    <property type="match status" value="1"/>
</dbReference>
<organism evidence="9 10">
    <name type="scientific">Cyanidiococcus yangmingshanensis</name>
    <dbReference type="NCBI Taxonomy" id="2690220"/>
    <lineage>
        <taxon>Eukaryota</taxon>
        <taxon>Rhodophyta</taxon>
        <taxon>Bangiophyceae</taxon>
        <taxon>Cyanidiales</taxon>
        <taxon>Cyanidiaceae</taxon>
        <taxon>Cyanidiococcus</taxon>
    </lineage>
</organism>
<dbReference type="GO" id="GO:0005840">
    <property type="term" value="C:ribosome"/>
    <property type="evidence" value="ECO:0007669"/>
    <property type="project" value="UniProtKB-KW"/>
</dbReference>
<dbReference type="EMBL" id="VWRR01000006">
    <property type="protein sequence ID" value="KAF6003505.1"/>
    <property type="molecule type" value="Genomic_DNA"/>
</dbReference>
<dbReference type="InterPro" id="IPR031310">
    <property type="entry name" value="Ribosomal_uL5_N"/>
</dbReference>
<dbReference type="GO" id="GO:0003735">
    <property type="term" value="F:structural constituent of ribosome"/>
    <property type="evidence" value="ECO:0007669"/>
    <property type="project" value="InterPro"/>
</dbReference>
<evidence type="ECO:0000259" key="7">
    <source>
        <dbReference type="Pfam" id="PF00281"/>
    </source>
</evidence>
<dbReference type="NCBIfam" id="NF003258">
    <property type="entry name" value="PRK04219.1"/>
    <property type="match status" value="1"/>
</dbReference>
<evidence type="ECO:0000313" key="9">
    <source>
        <dbReference type="EMBL" id="KAF6003505.1"/>
    </source>
</evidence>
<evidence type="ECO:0000256" key="2">
    <source>
        <dbReference type="ARBA" id="ARBA00022980"/>
    </source>
</evidence>
<dbReference type="FunFam" id="3.30.1440.10:FF:000002">
    <property type="entry name" value="60S ribosomal protein L11"/>
    <property type="match status" value="1"/>
</dbReference>
<dbReference type="SUPFAM" id="SSF55282">
    <property type="entry name" value="RL5-like"/>
    <property type="match status" value="1"/>
</dbReference>
<evidence type="ECO:0000256" key="6">
    <source>
        <dbReference type="RuleBase" id="RU003930"/>
    </source>
</evidence>
<keyword evidence="3 6" id="KW-0687">Ribonucleoprotein</keyword>
<evidence type="ECO:0000256" key="1">
    <source>
        <dbReference type="ARBA" id="ARBA00008553"/>
    </source>
</evidence>
<dbReference type="PANTHER" id="PTHR11994">
    <property type="entry name" value="60S RIBOSOMAL PROTEIN L11-RELATED"/>
    <property type="match status" value="1"/>
</dbReference>
<dbReference type="GO" id="GO:1990904">
    <property type="term" value="C:ribonucleoprotein complex"/>
    <property type="evidence" value="ECO:0007669"/>
    <property type="project" value="UniProtKB-KW"/>
</dbReference>
<feature type="domain" description="Large ribosomal subunit protein uL5 N-terminal" evidence="7">
    <location>
        <begin position="9"/>
        <end position="69"/>
    </location>
</feature>
<name>A0A7J7IK65_9RHOD</name>
<dbReference type="InterPro" id="IPR031309">
    <property type="entry name" value="Ribosomal_uL5_C"/>
</dbReference>
<protein>
    <recommendedName>
        <fullName evidence="4">Large ribosomal subunit protein uL5c</fullName>
    </recommendedName>
    <alternativeName>
        <fullName evidence="5">50S ribosomal protein L5, chloroplastic</fullName>
    </alternativeName>
</protein>
<dbReference type="OrthoDB" id="1734943at2759"/>
<dbReference type="GO" id="GO:0006412">
    <property type="term" value="P:translation"/>
    <property type="evidence" value="ECO:0007669"/>
    <property type="project" value="InterPro"/>
</dbReference>
<keyword evidence="10" id="KW-1185">Reference proteome</keyword>
<dbReference type="PIRSF" id="PIRSF002161">
    <property type="entry name" value="Ribosomal_L5"/>
    <property type="match status" value="1"/>
</dbReference>
<reference evidence="9 10" key="1">
    <citation type="journal article" date="2020" name="J. Phycol.">
        <title>Comparative genome analysis reveals Cyanidiococcus gen. nov., a new extremophilic red algal genus sister to Cyanidioschyzon (Cyanidioschyzonaceae, Rhodophyta).</title>
        <authorList>
            <person name="Liu S.-L."/>
            <person name="Chiang Y.-R."/>
            <person name="Yoon H.S."/>
            <person name="Fu H.-Y."/>
        </authorList>
    </citation>
    <scope>NUCLEOTIDE SEQUENCE [LARGE SCALE GENOMIC DNA]</scope>
    <source>
        <strain evidence="9 10">THAL066</strain>
    </source>
</reference>
<dbReference type="Pfam" id="PF00281">
    <property type="entry name" value="Ribosomal_L5"/>
    <property type="match status" value="1"/>
</dbReference>
<evidence type="ECO:0000256" key="3">
    <source>
        <dbReference type="ARBA" id="ARBA00023274"/>
    </source>
</evidence>
<dbReference type="Proteomes" id="UP000530660">
    <property type="component" value="Unassembled WGS sequence"/>
</dbReference>
<accession>A0A7J7IK65</accession>
<evidence type="ECO:0000256" key="5">
    <source>
        <dbReference type="ARBA" id="ARBA00035391"/>
    </source>
</evidence>